<evidence type="ECO:0000313" key="4">
    <source>
        <dbReference type="EMBL" id="CAA9539263.1"/>
    </source>
</evidence>
<evidence type="ECO:0000256" key="1">
    <source>
        <dbReference type="SAM" id="MobiDB-lite"/>
    </source>
</evidence>
<accession>A0A6J4U2T3</accession>
<feature type="transmembrane region" description="Helical" evidence="2">
    <location>
        <begin position="106"/>
        <end position="125"/>
    </location>
</feature>
<name>A0A6J4U2T3_9ACTN</name>
<proteinExistence type="predicted"/>
<evidence type="ECO:0000256" key="2">
    <source>
        <dbReference type="SAM" id="Phobius"/>
    </source>
</evidence>
<evidence type="ECO:0000259" key="3">
    <source>
        <dbReference type="Pfam" id="PF03703"/>
    </source>
</evidence>
<keyword evidence="2 4" id="KW-0812">Transmembrane</keyword>
<gene>
    <name evidence="4" type="ORF">AVDCRST_MAG79-1699</name>
</gene>
<dbReference type="PANTHER" id="PTHR34473">
    <property type="entry name" value="UPF0699 TRANSMEMBRANE PROTEIN YDBS"/>
    <property type="match status" value="1"/>
</dbReference>
<keyword evidence="2" id="KW-1133">Transmembrane helix</keyword>
<dbReference type="InterPro" id="IPR005182">
    <property type="entry name" value="YdbS-like_PH"/>
</dbReference>
<feature type="non-terminal residue" evidence="4">
    <location>
        <position position="1"/>
    </location>
</feature>
<feature type="domain" description="YdbS-like PH" evidence="3">
    <location>
        <begin position="125"/>
        <end position="202"/>
    </location>
</feature>
<dbReference type="Pfam" id="PF03703">
    <property type="entry name" value="bPH_2"/>
    <property type="match status" value="1"/>
</dbReference>
<dbReference type="EMBL" id="CADCWC010000255">
    <property type="protein sequence ID" value="CAA9539263.1"/>
    <property type="molecule type" value="Genomic_DNA"/>
</dbReference>
<reference evidence="4" key="1">
    <citation type="submission" date="2020-02" db="EMBL/GenBank/DDBJ databases">
        <authorList>
            <person name="Meier V. D."/>
        </authorList>
    </citation>
    <scope>NUCLEOTIDE SEQUENCE</scope>
    <source>
        <strain evidence="4">AVDCRST_MAG79</strain>
    </source>
</reference>
<keyword evidence="2" id="KW-0472">Membrane</keyword>
<sequence length="212" mass="23023">SLRPPWWCPASGGADGRTRSTPAPGAAFRVGDNGRVATHPDTGDTPPRTSIAPAAMPAEPRLELAPQARTLWRLSGLGMAASVLPVPLLGGRVLPEPLDAVGPYLWVAWLLLLAVRVGVVPELLWRRWRYDIRADEIDIRRGAFTVTRTVVPMRRVQHVDTEQGPLQNAVGDVATIAFHTAAGRNEIPHLATAEAARVRDRILELTKAPDEL</sequence>
<dbReference type="AlphaFoldDB" id="A0A6J4U2T3"/>
<feature type="region of interest" description="Disordered" evidence="1">
    <location>
        <begin position="1"/>
        <end position="50"/>
    </location>
</feature>
<organism evidence="4">
    <name type="scientific">uncultured Thermoleophilia bacterium</name>
    <dbReference type="NCBI Taxonomy" id="1497501"/>
    <lineage>
        <taxon>Bacteria</taxon>
        <taxon>Bacillati</taxon>
        <taxon>Actinomycetota</taxon>
        <taxon>Thermoleophilia</taxon>
        <taxon>environmental samples</taxon>
    </lineage>
</organism>
<dbReference type="PANTHER" id="PTHR34473:SF2">
    <property type="entry name" value="UPF0699 TRANSMEMBRANE PROTEIN YDBT"/>
    <property type="match status" value="1"/>
</dbReference>
<feature type="transmembrane region" description="Helical" evidence="2">
    <location>
        <begin position="71"/>
        <end position="94"/>
    </location>
</feature>
<protein>
    <submittedName>
        <fullName evidence="4">Transmembrane protein, distant homology with ydbS</fullName>
    </submittedName>
</protein>